<proteinExistence type="predicted"/>
<dbReference type="GeneTree" id="ENSGT00940000159107"/>
<dbReference type="Proteomes" id="UP000694392">
    <property type="component" value="Unplaced"/>
</dbReference>
<gene>
    <name evidence="3" type="primary">SHE</name>
</gene>
<dbReference type="InterPro" id="IPR051846">
    <property type="entry name" value="SH2_domain_adapters"/>
</dbReference>
<dbReference type="PANTHER" id="PTHR15127">
    <property type="entry name" value="HEAVYWEIGHT, ISOFORM A"/>
    <property type="match status" value="1"/>
</dbReference>
<reference evidence="3" key="2">
    <citation type="submission" date="2025-09" db="UniProtKB">
        <authorList>
            <consortium name="Ensembl"/>
        </authorList>
    </citation>
    <scope>IDENTIFICATION</scope>
</reference>
<evidence type="ECO:0000256" key="2">
    <source>
        <dbReference type="SAM" id="MobiDB-lite"/>
    </source>
</evidence>
<sequence>MRFAEAQIGASSVRHRAAKWFKEFPASLKTVSERPKPGSASLGKLGSTSRKNLGPGEASSAPLPGKTRKNSAAEAGSCRAASAPGKEGGGSRLSRDNLQGLLQAATGKMRKNSRADGAAQEERAAPKGTGSTYINRLIKLDAHEKNGKNYAGSAPSPAPEPEKPKQETVRASQEGPAHPARLLLREGQIRLICSESPVLLPLPRSVPARPLATAPAQAAHVKPGAAELETRRWQNGCGVRESGKQRLGCKGFQAAPHPSPLPSRRTSQGCVHIIVAQTKEKKFTLSQSSGLFDSVPQLVRHYASEKLPFKGAEHMTLLHPLPSKVP</sequence>
<feature type="compositionally biased region" description="Low complexity" evidence="2">
    <location>
        <begin position="72"/>
        <end position="83"/>
    </location>
</feature>
<reference evidence="3" key="1">
    <citation type="submission" date="2025-08" db="UniProtKB">
        <authorList>
            <consortium name="Ensembl"/>
        </authorList>
    </citation>
    <scope>IDENTIFICATION</scope>
</reference>
<dbReference type="AlphaFoldDB" id="A0A8D0GCG7"/>
<protein>
    <submittedName>
        <fullName evidence="3">Src homology 2 domain containing E</fullName>
    </submittedName>
</protein>
<dbReference type="InterPro" id="IPR036860">
    <property type="entry name" value="SH2_dom_sf"/>
</dbReference>
<evidence type="ECO:0000256" key="1">
    <source>
        <dbReference type="ARBA" id="ARBA00022999"/>
    </source>
</evidence>
<name>A0A8D0GCG7_SPHPU</name>
<feature type="region of interest" description="Disordered" evidence="2">
    <location>
        <begin position="26"/>
        <end position="132"/>
    </location>
</feature>
<keyword evidence="4" id="KW-1185">Reference proteome</keyword>
<feature type="region of interest" description="Disordered" evidence="2">
    <location>
        <begin position="146"/>
        <end position="177"/>
    </location>
</feature>
<evidence type="ECO:0000313" key="4">
    <source>
        <dbReference type="Proteomes" id="UP000694392"/>
    </source>
</evidence>
<dbReference type="PANTHER" id="PTHR15127:SF29">
    <property type="entry name" value="SH2 DOMAIN-CONTAINING ADAPTER PROTEIN E"/>
    <property type="match status" value="1"/>
</dbReference>
<evidence type="ECO:0000313" key="3">
    <source>
        <dbReference type="Ensembl" id="ENSSPUP00000003833.1"/>
    </source>
</evidence>
<dbReference type="Gene3D" id="3.30.505.10">
    <property type="entry name" value="SH2 domain"/>
    <property type="match status" value="1"/>
</dbReference>
<organism evidence="3 4">
    <name type="scientific">Sphenodon punctatus</name>
    <name type="common">Tuatara</name>
    <name type="synonym">Hatteria punctata</name>
    <dbReference type="NCBI Taxonomy" id="8508"/>
    <lineage>
        <taxon>Eukaryota</taxon>
        <taxon>Metazoa</taxon>
        <taxon>Chordata</taxon>
        <taxon>Craniata</taxon>
        <taxon>Vertebrata</taxon>
        <taxon>Euteleostomi</taxon>
        <taxon>Lepidosauria</taxon>
        <taxon>Sphenodontia</taxon>
        <taxon>Sphenodontidae</taxon>
        <taxon>Sphenodon</taxon>
    </lineage>
</organism>
<dbReference type="GO" id="GO:0001784">
    <property type="term" value="F:phosphotyrosine residue binding"/>
    <property type="evidence" value="ECO:0007669"/>
    <property type="project" value="TreeGrafter"/>
</dbReference>
<accession>A0A8D0GCG7</accession>
<dbReference type="SUPFAM" id="SSF55550">
    <property type="entry name" value="SH2 domain"/>
    <property type="match status" value="1"/>
</dbReference>
<dbReference type="Ensembl" id="ENSSPUT00000004073.1">
    <property type="protein sequence ID" value="ENSSPUP00000003833.1"/>
    <property type="gene ID" value="ENSSPUG00000002939.1"/>
</dbReference>
<keyword evidence="1" id="KW-0727">SH2 domain</keyword>